<dbReference type="InterPro" id="IPR037171">
    <property type="entry name" value="NagB/RpiA_transferase-like"/>
</dbReference>
<dbReference type="PANTHER" id="PTHR13707:SF60">
    <property type="entry name" value="ACETATE COA-TRANSFERASE SUBUNIT ALPHA"/>
    <property type="match status" value="1"/>
</dbReference>
<dbReference type="InterPro" id="IPR012792">
    <property type="entry name" value="3-oxoacid_CoA-transf_A"/>
</dbReference>
<keyword evidence="3" id="KW-1185">Reference proteome</keyword>
<dbReference type="NCBIfam" id="TIGR02429">
    <property type="entry name" value="pcaI_scoA_fam"/>
    <property type="match status" value="1"/>
</dbReference>
<dbReference type="PATRIC" id="fig|1391653.3.peg.1255"/>
<dbReference type="Proteomes" id="UP000055590">
    <property type="component" value="Chromosome"/>
</dbReference>
<accession>A0A0K1PBA9</accession>
<keyword evidence="1 2" id="KW-0808">Transferase</keyword>
<sequence>MNKIYESADTAVADMRDGITLMSGGFGLCGNPENLIEAIHRKGVKGISIISNNCGTTDLGLGILLQSKQIRKMTASYVGENKEFERQYLSGELEVELNPQGTLAERIRAGGAGIGGFYTPTGVGTKIAEGKETRVIDGREYLLEMPLKADFAIVRAWKADKWGNLVFRKTARNFSPMMCKAAEVTIVEAEEIVEVGQLSPDEIHVPSIYVHRIIQGHGYQKWIERRTTRPRA</sequence>
<dbReference type="OrthoDB" id="9777193at2"/>
<evidence type="ECO:0000313" key="2">
    <source>
        <dbReference type="EMBL" id="AKU90818.1"/>
    </source>
</evidence>
<name>A0A0K1PBA9_9BACT</name>
<evidence type="ECO:0000313" key="3">
    <source>
        <dbReference type="Proteomes" id="UP000055590"/>
    </source>
</evidence>
<dbReference type="InterPro" id="IPR004165">
    <property type="entry name" value="CoA_trans_fam_I"/>
</dbReference>
<dbReference type="Pfam" id="PF01144">
    <property type="entry name" value="CoA_trans"/>
    <property type="match status" value="1"/>
</dbReference>
<evidence type="ECO:0000256" key="1">
    <source>
        <dbReference type="ARBA" id="ARBA00022679"/>
    </source>
</evidence>
<dbReference type="PANTHER" id="PTHR13707">
    <property type="entry name" value="KETOACID-COENZYME A TRANSFERASE"/>
    <property type="match status" value="1"/>
</dbReference>
<proteinExistence type="predicted"/>
<reference evidence="2 3" key="1">
    <citation type="submission" date="2015-08" db="EMBL/GenBank/DDBJ databases">
        <authorList>
            <person name="Babu N.S."/>
            <person name="Beckwith C.J."/>
            <person name="Beseler K.G."/>
            <person name="Brison A."/>
            <person name="Carone J.V."/>
            <person name="Caskin T.P."/>
            <person name="Diamond M."/>
            <person name="Durham M.E."/>
            <person name="Foxe J.M."/>
            <person name="Go M."/>
            <person name="Henderson B.A."/>
            <person name="Jones I.B."/>
            <person name="McGettigan J.A."/>
            <person name="Micheletti S.J."/>
            <person name="Nasrallah M.E."/>
            <person name="Ortiz D."/>
            <person name="Piller C.R."/>
            <person name="Privatt S.R."/>
            <person name="Schneider S.L."/>
            <person name="Sharp S."/>
            <person name="Smith T.C."/>
            <person name="Stanton J.D."/>
            <person name="Ullery H.E."/>
            <person name="Wilson R.J."/>
            <person name="Serrano M.G."/>
            <person name="Buck G."/>
            <person name="Lee V."/>
            <person name="Wang Y."/>
            <person name="Carvalho R."/>
            <person name="Voegtly L."/>
            <person name="Shi R."/>
            <person name="Duckworth R."/>
            <person name="Johnson A."/>
            <person name="Loviza R."/>
            <person name="Walstead R."/>
            <person name="Shah Z."/>
            <person name="Kiflezghi M."/>
            <person name="Wade K."/>
            <person name="Ball S.L."/>
            <person name="Bradley K.W."/>
            <person name="Asai D.J."/>
            <person name="Bowman C.A."/>
            <person name="Russell D.A."/>
            <person name="Pope W.H."/>
            <person name="Jacobs-Sera D."/>
            <person name="Hendrix R.W."/>
            <person name="Hatfull G.F."/>
        </authorList>
    </citation>
    <scope>NUCLEOTIDE SEQUENCE [LARGE SCALE GENOMIC DNA]</scope>
    <source>
        <strain evidence="2 3">DSM 27710</strain>
    </source>
</reference>
<dbReference type="GO" id="GO:0008410">
    <property type="term" value="F:CoA-transferase activity"/>
    <property type="evidence" value="ECO:0007669"/>
    <property type="project" value="InterPro"/>
</dbReference>
<dbReference type="RefSeq" id="WP_050725216.1">
    <property type="nucleotide sequence ID" value="NZ_CP012332.1"/>
</dbReference>
<dbReference type="AlphaFoldDB" id="A0A0K1PBA9"/>
<dbReference type="SUPFAM" id="SSF100950">
    <property type="entry name" value="NagB/RpiA/CoA transferase-like"/>
    <property type="match status" value="1"/>
</dbReference>
<dbReference type="SMART" id="SM00882">
    <property type="entry name" value="CoA_trans"/>
    <property type="match status" value="1"/>
</dbReference>
<dbReference type="Gene3D" id="3.40.1080.10">
    <property type="entry name" value="Glutaconate Coenzyme A-transferase"/>
    <property type="match status" value="1"/>
</dbReference>
<dbReference type="STRING" id="1391653.AKJ08_1205"/>
<dbReference type="KEGG" id="vin:AKJ08_1205"/>
<dbReference type="EMBL" id="CP012332">
    <property type="protein sequence ID" value="AKU90818.1"/>
    <property type="molecule type" value="Genomic_DNA"/>
</dbReference>
<gene>
    <name evidence="2" type="ORF">AKJ08_1205</name>
</gene>
<protein>
    <submittedName>
        <fullName evidence="2">Succinyl-CoA:3-ketoacid-coenzyme A transferase subunit A</fullName>
    </submittedName>
</protein>
<organism evidence="2 3">
    <name type="scientific">Vulgatibacter incomptus</name>
    <dbReference type="NCBI Taxonomy" id="1391653"/>
    <lineage>
        <taxon>Bacteria</taxon>
        <taxon>Pseudomonadati</taxon>
        <taxon>Myxococcota</taxon>
        <taxon>Myxococcia</taxon>
        <taxon>Myxococcales</taxon>
        <taxon>Cystobacterineae</taxon>
        <taxon>Vulgatibacteraceae</taxon>
        <taxon>Vulgatibacter</taxon>
    </lineage>
</organism>